<name>A0ABQ7L0E9_BRACM</name>
<proteinExistence type="predicted"/>
<comment type="caution">
    <text evidence="2">The sequence shown here is derived from an EMBL/GenBank/DDBJ whole genome shotgun (WGS) entry which is preliminary data.</text>
</comment>
<evidence type="ECO:0000313" key="2">
    <source>
        <dbReference type="EMBL" id="KAG5380062.1"/>
    </source>
</evidence>
<reference evidence="2 3" key="1">
    <citation type="submission" date="2021-03" db="EMBL/GenBank/DDBJ databases">
        <authorList>
            <person name="King G.J."/>
            <person name="Bancroft I."/>
            <person name="Baten A."/>
            <person name="Bloomfield J."/>
            <person name="Borpatragohain P."/>
            <person name="He Z."/>
            <person name="Irish N."/>
            <person name="Irwin J."/>
            <person name="Liu K."/>
            <person name="Mauleon R.P."/>
            <person name="Moore J."/>
            <person name="Morris R."/>
            <person name="Ostergaard L."/>
            <person name="Wang B."/>
            <person name="Wells R."/>
        </authorList>
    </citation>
    <scope>NUCLEOTIDE SEQUENCE [LARGE SCALE GENOMIC DNA]</scope>
    <source>
        <strain evidence="2">R-o-18</strain>
        <tissue evidence="2">Leaf</tissue>
    </source>
</reference>
<evidence type="ECO:0000256" key="1">
    <source>
        <dbReference type="SAM" id="MobiDB-lite"/>
    </source>
</evidence>
<gene>
    <name evidence="2" type="primary">A07p034800.1_BraROA</name>
    <name evidence="2" type="ORF">IGI04_027904</name>
</gene>
<keyword evidence="3" id="KW-1185">Reference proteome</keyword>
<sequence length="91" mass="10562">MRCTVVTSCGMRISMFGYKNYWISNQLMIEASKSCKRHLLYMPSSQVGPPNVFAMDEFMLRRRGFLPPNGRDMGFDPLDSVDRRNREPLPL</sequence>
<accession>A0ABQ7L0E9</accession>
<evidence type="ECO:0000313" key="3">
    <source>
        <dbReference type="Proteomes" id="UP000823674"/>
    </source>
</evidence>
<feature type="compositionally biased region" description="Basic and acidic residues" evidence="1">
    <location>
        <begin position="80"/>
        <end position="91"/>
    </location>
</feature>
<feature type="region of interest" description="Disordered" evidence="1">
    <location>
        <begin position="67"/>
        <end position="91"/>
    </location>
</feature>
<dbReference type="Proteomes" id="UP000823674">
    <property type="component" value="Chromosome A07"/>
</dbReference>
<dbReference type="EMBL" id="JADBGQ010000009">
    <property type="protein sequence ID" value="KAG5380062.1"/>
    <property type="molecule type" value="Genomic_DNA"/>
</dbReference>
<protein>
    <submittedName>
        <fullName evidence="2">Uncharacterized protein</fullName>
    </submittedName>
</protein>
<organism evidence="2 3">
    <name type="scientific">Brassica rapa subsp. trilocularis</name>
    <dbReference type="NCBI Taxonomy" id="1813537"/>
    <lineage>
        <taxon>Eukaryota</taxon>
        <taxon>Viridiplantae</taxon>
        <taxon>Streptophyta</taxon>
        <taxon>Embryophyta</taxon>
        <taxon>Tracheophyta</taxon>
        <taxon>Spermatophyta</taxon>
        <taxon>Magnoliopsida</taxon>
        <taxon>eudicotyledons</taxon>
        <taxon>Gunneridae</taxon>
        <taxon>Pentapetalae</taxon>
        <taxon>rosids</taxon>
        <taxon>malvids</taxon>
        <taxon>Brassicales</taxon>
        <taxon>Brassicaceae</taxon>
        <taxon>Brassiceae</taxon>
        <taxon>Brassica</taxon>
    </lineage>
</organism>